<evidence type="ECO:0000256" key="6">
    <source>
        <dbReference type="SAM" id="MobiDB-lite"/>
    </source>
</evidence>
<dbReference type="GO" id="GO:0006412">
    <property type="term" value="P:translation"/>
    <property type="evidence" value="ECO:0007669"/>
    <property type="project" value="InterPro"/>
</dbReference>
<dbReference type="AlphaFoldDB" id="A0A1F7KZV9"/>
<organism evidence="7 8">
    <name type="scientific">Candidatus Roizmanbacteria bacterium RIFOXYD1_FULL_38_12</name>
    <dbReference type="NCBI Taxonomy" id="1802093"/>
    <lineage>
        <taxon>Bacteria</taxon>
        <taxon>Candidatus Roizmaniibacteriota</taxon>
    </lineage>
</organism>
<protein>
    <recommendedName>
        <fullName evidence="5">30S ribosomal protein S9</fullName>
    </recommendedName>
</protein>
<evidence type="ECO:0000313" key="7">
    <source>
        <dbReference type="EMBL" id="OGK73407.1"/>
    </source>
</evidence>
<sequence length="151" mass="17068">MVKKTKNILYYEAIGRRREAVARVRLYITGKDKTASVGGIKLKQGDIMVNDKPIQSVFPALFEKTQYLRPFKITLTEERFAVSIHVRGGGKKGQLGAIIHGLARAIEKTDKDALRPLLKKEGMLTRDPRTRERRKVGTGGKARRVKQSPKR</sequence>
<evidence type="ECO:0000313" key="8">
    <source>
        <dbReference type="Proteomes" id="UP000177050"/>
    </source>
</evidence>
<evidence type="ECO:0000256" key="4">
    <source>
        <dbReference type="RuleBase" id="RU003815"/>
    </source>
</evidence>
<proteinExistence type="inferred from homology"/>
<dbReference type="Pfam" id="PF00380">
    <property type="entry name" value="Ribosomal_S9"/>
    <property type="match status" value="1"/>
</dbReference>
<dbReference type="Proteomes" id="UP000177050">
    <property type="component" value="Unassembled WGS sequence"/>
</dbReference>
<dbReference type="PANTHER" id="PTHR21569">
    <property type="entry name" value="RIBOSOMAL PROTEIN S9"/>
    <property type="match status" value="1"/>
</dbReference>
<reference evidence="7 8" key="1">
    <citation type="journal article" date="2016" name="Nat. Commun.">
        <title>Thousands of microbial genomes shed light on interconnected biogeochemical processes in an aquifer system.</title>
        <authorList>
            <person name="Anantharaman K."/>
            <person name="Brown C.T."/>
            <person name="Hug L.A."/>
            <person name="Sharon I."/>
            <person name="Castelle C.J."/>
            <person name="Probst A.J."/>
            <person name="Thomas B.C."/>
            <person name="Singh A."/>
            <person name="Wilkins M.J."/>
            <person name="Karaoz U."/>
            <person name="Brodie E.L."/>
            <person name="Williams K.H."/>
            <person name="Hubbard S.S."/>
            <person name="Banfield J.F."/>
        </authorList>
    </citation>
    <scope>NUCLEOTIDE SEQUENCE [LARGE SCALE GENOMIC DNA]</scope>
</reference>
<dbReference type="GO" id="GO:0003735">
    <property type="term" value="F:structural constituent of ribosome"/>
    <property type="evidence" value="ECO:0007669"/>
    <property type="project" value="InterPro"/>
</dbReference>
<feature type="region of interest" description="Disordered" evidence="6">
    <location>
        <begin position="119"/>
        <end position="151"/>
    </location>
</feature>
<comment type="similarity">
    <text evidence="1 4">Belongs to the universal ribosomal protein uS9 family.</text>
</comment>
<comment type="caution">
    <text evidence="7">The sequence shown here is derived from an EMBL/GenBank/DDBJ whole genome shotgun (WGS) entry which is preliminary data.</text>
</comment>
<dbReference type="GO" id="GO:0003723">
    <property type="term" value="F:RNA binding"/>
    <property type="evidence" value="ECO:0007669"/>
    <property type="project" value="TreeGrafter"/>
</dbReference>
<evidence type="ECO:0000256" key="1">
    <source>
        <dbReference type="ARBA" id="ARBA00005251"/>
    </source>
</evidence>
<keyword evidence="2 4" id="KW-0689">Ribosomal protein</keyword>
<dbReference type="InterPro" id="IPR020568">
    <property type="entry name" value="Ribosomal_Su5_D2-typ_SF"/>
</dbReference>
<keyword evidence="3 4" id="KW-0687">Ribonucleoprotein</keyword>
<dbReference type="SUPFAM" id="SSF54211">
    <property type="entry name" value="Ribosomal protein S5 domain 2-like"/>
    <property type="match status" value="1"/>
</dbReference>
<evidence type="ECO:0000256" key="3">
    <source>
        <dbReference type="ARBA" id="ARBA00023274"/>
    </source>
</evidence>
<dbReference type="Gene3D" id="3.30.230.10">
    <property type="match status" value="1"/>
</dbReference>
<dbReference type="EMBL" id="MGBR01000001">
    <property type="protein sequence ID" value="OGK73407.1"/>
    <property type="molecule type" value="Genomic_DNA"/>
</dbReference>
<feature type="compositionally biased region" description="Basic residues" evidence="6">
    <location>
        <begin position="131"/>
        <end position="151"/>
    </location>
</feature>
<accession>A0A1F7KZV9</accession>
<evidence type="ECO:0000256" key="2">
    <source>
        <dbReference type="ARBA" id="ARBA00022980"/>
    </source>
</evidence>
<dbReference type="PROSITE" id="PS00360">
    <property type="entry name" value="RIBOSOMAL_S9"/>
    <property type="match status" value="1"/>
</dbReference>
<dbReference type="InterPro" id="IPR020574">
    <property type="entry name" value="Ribosomal_uS9_CS"/>
</dbReference>
<dbReference type="InterPro" id="IPR014721">
    <property type="entry name" value="Ribsml_uS5_D2-typ_fold_subgr"/>
</dbReference>
<evidence type="ECO:0000256" key="5">
    <source>
        <dbReference type="RuleBase" id="RU003816"/>
    </source>
</evidence>
<feature type="compositionally biased region" description="Basic and acidic residues" evidence="6">
    <location>
        <begin position="119"/>
        <end position="130"/>
    </location>
</feature>
<name>A0A1F7KZV9_9BACT</name>
<dbReference type="PANTHER" id="PTHR21569:SF1">
    <property type="entry name" value="SMALL RIBOSOMAL SUBUNIT PROTEIN US9M"/>
    <property type="match status" value="1"/>
</dbReference>
<dbReference type="GO" id="GO:0022627">
    <property type="term" value="C:cytosolic small ribosomal subunit"/>
    <property type="evidence" value="ECO:0007669"/>
    <property type="project" value="TreeGrafter"/>
</dbReference>
<gene>
    <name evidence="7" type="ORF">A3K52_01265</name>
</gene>
<dbReference type="InterPro" id="IPR000754">
    <property type="entry name" value="Ribosomal_uS9"/>
</dbReference>